<gene>
    <name evidence="4 5" type="primary">priB</name>
    <name evidence="5" type="ORF">SKTS_18540</name>
</gene>
<proteinExistence type="inferred from homology"/>
<protein>
    <recommendedName>
        <fullName evidence="4">Replication restart protein PriB</fullName>
    </recommendedName>
</protein>
<comment type="function">
    <text evidence="4">Involved in the restart of stalled replication forks, which reloads the replicative helicase on sites other than the origin of replication; the PriA-PriB pathway is the major replication restart pathway. During primosome assembly it facilitates complex formation between PriA and DnaT on DNA; stabilizes PriA on DNA. Stimulates the DNA unwinding activity of PriA helicase.</text>
</comment>
<evidence type="ECO:0000313" key="6">
    <source>
        <dbReference type="Proteomes" id="UP000502260"/>
    </source>
</evidence>
<dbReference type="KEGG" id="slac:SKTS_18540"/>
<keyword evidence="2 4" id="KW-0235">DNA replication</keyword>
<evidence type="ECO:0000256" key="3">
    <source>
        <dbReference type="ARBA" id="ARBA00023125"/>
    </source>
</evidence>
<dbReference type="PIRSF" id="PIRSF003135">
    <property type="entry name" value="Primosomal_n"/>
    <property type="match status" value="1"/>
</dbReference>
<reference evidence="6" key="1">
    <citation type="submission" date="2020-03" db="EMBL/GenBank/DDBJ databases">
        <title>Complete genome sequence of sulfur-oxidizing bacterium skT11.</title>
        <authorList>
            <person name="Kanda M."/>
            <person name="Kojima H."/>
            <person name="Fukui M."/>
        </authorList>
    </citation>
    <scope>NUCLEOTIDE SEQUENCE [LARGE SCALE GENOMIC DNA]</scope>
    <source>
        <strain evidence="6">skT11</strain>
    </source>
</reference>
<keyword evidence="6" id="KW-1185">Reference proteome</keyword>
<dbReference type="HAMAP" id="MF_00720">
    <property type="entry name" value="PriB"/>
    <property type="match status" value="1"/>
</dbReference>
<dbReference type="PROSITE" id="PS50935">
    <property type="entry name" value="SSB"/>
    <property type="match status" value="1"/>
</dbReference>
<dbReference type="Gene3D" id="2.40.50.140">
    <property type="entry name" value="Nucleic acid-binding proteins"/>
    <property type="match status" value="1"/>
</dbReference>
<accession>A0A6F8VB79</accession>
<evidence type="ECO:0000256" key="2">
    <source>
        <dbReference type="ARBA" id="ARBA00022705"/>
    </source>
</evidence>
<dbReference type="InterPro" id="IPR012340">
    <property type="entry name" value="NA-bd_OB-fold"/>
</dbReference>
<comment type="similarity">
    <text evidence="4">Belongs to the PriB family.</text>
</comment>
<dbReference type="Proteomes" id="UP000502260">
    <property type="component" value="Chromosome"/>
</dbReference>
<keyword evidence="3 4" id="KW-0238">DNA-binding</keyword>
<dbReference type="NCBIfam" id="TIGR04418">
    <property type="entry name" value="PriB_gamma"/>
    <property type="match status" value="1"/>
</dbReference>
<dbReference type="EMBL" id="AP022853">
    <property type="protein sequence ID" value="BCB26968.1"/>
    <property type="molecule type" value="Genomic_DNA"/>
</dbReference>
<sequence>MPDNRVVLSGQIVALDPLRFTPAGIPALNLTLGHRSKQVEAGMEREVECEVNVMAMGDLAQQTSRCKIGDGLNVQGFLAKKSRNSSHLVLHANRIELTDSYS</sequence>
<dbReference type="Pfam" id="PF22657">
    <property type="entry name" value="SSB_1"/>
    <property type="match status" value="1"/>
</dbReference>
<comment type="subunit">
    <text evidence="4">Homodimer. Interacts with PriA and DnaT. Component of the replication restart primosome. Primosome assembly occurs via a 'hand-off' mechanism. PriA binds to replication forks, subsequently PriB then DnaT bind; DnaT then displaces ssDNA to generate the helicase loading substrate.</text>
</comment>
<evidence type="ECO:0000313" key="5">
    <source>
        <dbReference type="EMBL" id="BCB26968.1"/>
    </source>
</evidence>
<evidence type="ECO:0000256" key="1">
    <source>
        <dbReference type="ARBA" id="ARBA00022515"/>
    </source>
</evidence>
<dbReference type="InterPro" id="IPR000424">
    <property type="entry name" value="Primosome_PriB/ssb"/>
</dbReference>
<keyword evidence="1 4" id="KW-0639">Primosome</keyword>
<organism evidence="5 6">
    <name type="scientific">Sulfurimicrobium lacus</name>
    <dbReference type="NCBI Taxonomy" id="2715678"/>
    <lineage>
        <taxon>Bacteria</taxon>
        <taxon>Pseudomonadati</taxon>
        <taxon>Pseudomonadota</taxon>
        <taxon>Betaproteobacteria</taxon>
        <taxon>Nitrosomonadales</taxon>
        <taxon>Sulfuricellaceae</taxon>
        <taxon>Sulfurimicrobium</taxon>
    </lineage>
</organism>
<dbReference type="SUPFAM" id="SSF50249">
    <property type="entry name" value="Nucleic acid-binding proteins"/>
    <property type="match status" value="1"/>
</dbReference>
<dbReference type="AlphaFoldDB" id="A0A6F8VB79"/>
<dbReference type="InterPro" id="IPR023646">
    <property type="entry name" value="Prisomal_replication_PriB"/>
</dbReference>
<dbReference type="GO" id="GO:0003697">
    <property type="term" value="F:single-stranded DNA binding"/>
    <property type="evidence" value="ECO:0007669"/>
    <property type="project" value="UniProtKB-UniRule"/>
</dbReference>
<evidence type="ECO:0000256" key="4">
    <source>
        <dbReference type="HAMAP-Rule" id="MF_00720"/>
    </source>
</evidence>
<dbReference type="GO" id="GO:0006269">
    <property type="term" value="P:DNA replication, synthesis of primer"/>
    <property type="evidence" value="ECO:0007669"/>
    <property type="project" value="UniProtKB-KW"/>
</dbReference>
<name>A0A6F8VB79_9PROT</name>
<dbReference type="RefSeq" id="WP_173063754.1">
    <property type="nucleotide sequence ID" value="NZ_AP022853.1"/>
</dbReference>
<dbReference type="GO" id="GO:1990077">
    <property type="term" value="C:primosome complex"/>
    <property type="evidence" value="ECO:0007669"/>
    <property type="project" value="UniProtKB-UniRule"/>
</dbReference>